<sequence>MPNSEIQVISWKQSTKDEFSDCEKTEEEVELRPPEDLELEEKSQRKNGSDNLSLESLLPPAARRIKDIGPRNPTSINSNIS</sequence>
<protein>
    <submittedName>
        <fullName evidence="2">Uncharacterized protein</fullName>
    </submittedName>
</protein>
<evidence type="ECO:0000256" key="1">
    <source>
        <dbReference type="SAM" id="MobiDB-lite"/>
    </source>
</evidence>
<proteinExistence type="predicted"/>
<comment type="caution">
    <text evidence="2">The sequence shown here is derived from an EMBL/GenBank/DDBJ whole genome shotgun (WGS) entry which is preliminary data.</text>
</comment>
<organism evidence="2 3">
    <name type="scientific">Austropuccinia psidii MF-1</name>
    <dbReference type="NCBI Taxonomy" id="1389203"/>
    <lineage>
        <taxon>Eukaryota</taxon>
        <taxon>Fungi</taxon>
        <taxon>Dikarya</taxon>
        <taxon>Basidiomycota</taxon>
        <taxon>Pucciniomycotina</taxon>
        <taxon>Pucciniomycetes</taxon>
        <taxon>Pucciniales</taxon>
        <taxon>Sphaerophragmiaceae</taxon>
        <taxon>Austropuccinia</taxon>
    </lineage>
</organism>
<reference evidence="2" key="1">
    <citation type="submission" date="2021-03" db="EMBL/GenBank/DDBJ databases">
        <title>Draft genome sequence of rust myrtle Austropuccinia psidii MF-1, a brazilian biotype.</title>
        <authorList>
            <person name="Quecine M.C."/>
            <person name="Pachon D.M.R."/>
            <person name="Bonatelli M.L."/>
            <person name="Correr F.H."/>
            <person name="Franceschini L.M."/>
            <person name="Leite T.F."/>
            <person name="Margarido G.R.A."/>
            <person name="Almeida C.A."/>
            <person name="Ferrarezi J.A."/>
            <person name="Labate C.A."/>
        </authorList>
    </citation>
    <scope>NUCLEOTIDE SEQUENCE</scope>
    <source>
        <strain evidence="2">MF-1</strain>
    </source>
</reference>
<evidence type="ECO:0000313" key="2">
    <source>
        <dbReference type="EMBL" id="MBW0468964.1"/>
    </source>
</evidence>
<evidence type="ECO:0000313" key="3">
    <source>
        <dbReference type="Proteomes" id="UP000765509"/>
    </source>
</evidence>
<feature type="region of interest" description="Disordered" evidence="1">
    <location>
        <begin position="1"/>
        <end position="81"/>
    </location>
</feature>
<accession>A0A9Q3BPB9</accession>
<dbReference type="AlphaFoldDB" id="A0A9Q3BPB9"/>
<feature type="compositionally biased region" description="Basic and acidic residues" evidence="1">
    <location>
        <begin position="30"/>
        <end position="48"/>
    </location>
</feature>
<feature type="compositionally biased region" description="Polar residues" evidence="1">
    <location>
        <begin position="72"/>
        <end position="81"/>
    </location>
</feature>
<feature type="compositionally biased region" description="Polar residues" evidence="1">
    <location>
        <begin position="1"/>
        <end position="13"/>
    </location>
</feature>
<dbReference type="EMBL" id="AVOT02002035">
    <property type="protein sequence ID" value="MBW0468964.1"/>
    <property type="molecule type" value="Genomic_DNA"/>
</dbReference>
<dbReference type="Proteomes" id="UP000765509">
    <property type="component" value="Unassembled WGS sequence"/>
</dbReference>
<keyword evidence="3" id="KW-1185">Reference proteome</keyword>
<gene>
    <name evidence="2" type="ORF">O181_008679</name>
</gene>
<feature type="compositionally biased region" description="Basic and acidic residues" evidence="1">
    <location>
        <begin position="14"/>
        <end position="23"/>
    </location>
</feature>
<name>A0A9Q3BPB9_9BASI</name>